<sequence>MTPDGTKSPAVSEGSTGQGGFNIAYCPDCFFRSLIKKASTGGIGASRKDAAWRVCLVANLLARSLTRWDGVQLAAAAVDARSGGRAGGFP</sequence>
<dbReference type="STRING" id="765912.Thimo_3210"/>
<gene>
    <name evidence="1" type="ORF">Thimo_3210</name>
</gene>
<evidence type="ECO:0000313" key="2">
    <source>
        <dbReference type="Proteomes" id="UP000010816"/>
    </source>
</evidence>
<name>L0H2L1_9GAMM</name>
<reference evidence="1 2" key="1">
    <citation type="submission" date="2011-09" db="EMBL/GenBank/DDBJ databases">
        <title>Complete sequence of chromosome of Thioflavicoccus mobilis 8321.</title>
        <authorList>
            <consortium name="US DOE Joint Genome Institute"/>
            <person name="Lucas S."/>
            <person name="Han J."/>
            <person name="Lapidus A."/>
            <person name="Cheng J.-F."/>
            <person name="Goodwin L."/>
            <person name="Pitluck S."/>
            <person name="Peters L."/>
            <person name="Ovchinnikova G."/>
            <person name="Lu M."/>
            <person name="Detter J.C."/>
            <person name="Han C."/>
            <person name="Tapia R."/>
            <person name="Land M."/>
            <person name="Hauser L."/>
            <person name="Kyrpides N."/>
            <person name="Ivanova N."/>
            <person name="Pagani I."/>
            <person name="Vogl K."/>
            <person name="Liu Z."/>
            <person name="Imhoff J."/>
            <person name="Thiel V."/>
            <person name="Frigaard N.-U."/>
            <person name="Bryant D."/>
            <person name="Woyke T."/>
        </authorList>
    </citation>
    <scope>NUCLEOTIDE SEQUENCE [LARGE SCALE GENOMIC DNA]</scope>
    <source>
        <strain evidence="1 2">8321</strain>
    </source>
</reference>
<evidence type="ECO:0000313" key="1">
    <source>
        <dbReference type="EMBL" id="AGA91890.1"/>
    </source>
</evidence>
<organism evidence="1 2">
    <name type="scientific">Thioflavicoccus mobilis 8321</name>
    <dbReference type="NCBI Taxonomy" id="765912"/>
    <lineage>
        <taxon>Bacteria</taxon>
        <taxon>Pseudomonadati</taxon>
        <taxon>Pseudomonadota</taxon>
        <taxon>Gammaproteobacteria</taxon>
        <taxon>Chromatiales</taxon>
        <taxon>Chromatiaceae</taxon>
        <taxon>Thioflavicoccus</taxon>
    </lineage>
</organism>
<dbReference type="HOGENOM" id="CLU_2439853_0_0_6"/>
<dbReference type="KEGG" id="tmb:Thimo_3210"/>
<protein>
    <submittedName>
        <fullName evidence="1">Uncharacterized protein</fullName>
    </submittedName>
</protein>
<accession>L0H2L1</accession>
<dbReference type="AlphaFoldDB" id="L0H2L1"/>
<dbReference type="EMBL" id="CP003051">
    <property type="protein sequence ID" value="AGA91890.1"/>
    <property type="molecule type" value="Genomic_DNA"/>
</dbReference>
<proteinExistence type="predicted"/>
<keyword evidence="2" id="KW-1185">Reference proteome</keyword>
<dbReference type="Proteomes" id="UP000010816">
    <property type="component" value="Chromosome"/>
</dbReference>